<keyword evidence="6" id="KW-0997">Cell inner membrane</keyword>
<evidence type="ECO:0000259" key="11">
    <source>
        <dbReference type="Pfam" id="PF08334"/>
    </source>
</evidence>
<keyword evidence="9 10" id="KW-0472">Membrane</keyword>
<dbReference type="Proteomes" id="UP000240010">
    <property type="component" value="Unassembled WGS sequence"/>
</dbReference>
<gene>
    <name evidence="12" type="ORF">B0F87_11822</name>
</gene>
<dbReference type="GO" id="GO:0015628">
    <property type="term" value="P:protein secretion by the type II secretion system"/>
    <property type="evidence" value="ECO:0007669"/>
    <property type="project" value="InterPro"/>
</dbReference>
<sequence length="164" mass="18186">MKKIVRHEAKGERLKAKKAGSLRLSPLALRHRGFTLLELLVVLGIIAMLAGIVGPQVMKHMGESKTKAAKVQIEDLAAALDMYKLDLGNYPSSEQGLKALIESPDSAKRWNGPYLRKAKMPLDPWQQEYHYVAPGEHGKFDLFTYGADGKEGGEGEDQDIVSWE</sequence>
<dbReference type="EMBL" id="PTIZ01000018">
    <property type="protein sequence ID" value="PPK72502.1"/>
    <property type="molecule type" value="Genomic_DNA"/>
</dbReference>
<evidence type="ECO:0000256" key="5">
    <source>
        <dbReference type="ARBA" id="ARBA00022481"/>
    </source>
</evidence>
<dbReference type="GO" id="GO:0005886">
    <property type="term" value="C:plasma membrane"/>
    <property type="evidence" value="ECO:0007669"/>
    <property type="project" value="UniProtKB-SubCell"/>
</dbReference>
<evidence type="ECO:0000313" key="12">
    <source>
        <dbReference type="EMBL" id="PPK72502.1"/>
    </source>
</evidence>
<dbReference type="Pfam" id="PF08334">
    <property type="entry name" value="T2SSG"/>
    <property type="match status" value="1"/>
</dbReference>
<keyword evidence="4" id="KW-1003">Cell membrane</keyword>
<dbReference type="InterPro" id="IPR000983">
    <property type="entry name" value="Bac_GSPG_pilin"/>
</dbReference>
<evidence type="ECO:0000256" key="3">
    <source>
        <dbReference type="ARBA" id="ARBA00020042"/>
    </source>
</evidence>
<dbReference type="InterPro" id="IPR012902">
    <property type="entry name" value="N_methyl_site"/>
</dbReference>
<protein>
    <recommendedName>
        <fullName evidence="3">Type II secretion system core protein G</fullName>
    </recommendedName>
</protein>
<keyword evidence="7 10" id="KW-0812">Transmembrane</keyword>
<evidence type="ECO:0000256" key="6">
    <source>
        <dbReference type="ARBA" id="ARBA00022519"/>
    </source>
</evidence>
<comment type="similarity">
    <text evidence="2">Belongs to the GSP G family.</text>
</comment>
<dbReference type="NCBIfam" id="TIGR02532">
    <property type="entry name" value="IV_pilin_GFxxxE"/>
    <property type="match status" value="1"/>
</dbReference>
<keyword evidence="5" id="KW-0488">Methylation</keyword>
<dbReference type="InterPro" id="IPR045584">
    <property type="entry name" value="Pilin-like"/>
</dbReference>
<evidence type="ECO:0000256" key="8">
    <source>
        <dbReference type="ARBA" id="ARBA00022989"/>
    </source>
</evidence>
<evidence type="ECO:0000256" key="4">
    <source>
        <dbReference type="ARBA" id="ARBA00022475"/>
    </source>
</evidence>
<dbReference type="GO" id="GO:0015627">
    <property type="term" value="C:type II protein secretion system complex"/>
    <property type="evidence" value="ECO:0007669"/>
    <property type="project" value="InterPro"/>
</dbReference>
<organism evidence="12 13">
    <name type="scientific">Methylobacter tundripaludum</name>
    <dbReference type="NCBI Taxonomy" id="173365"/>
    <lineage>
        <taxon>Bacteria</taxon>
        <taxon>Pseudomonadati</taxon>
        <taxon>Pseudomonadota</taxon>
        <taxon>Gammaproteobacteria</taxon>
        <taxon>Methylococcales</taxon>
        <taxon>Methylococcaceae</taxon>
        <taxon>Methylobacter</taxon>
    </lineage>
</organism>
<evidence type="ECO:0000313" key="13">
    <source>
        <dbReference type="Proteomes" id="UP000240010"/>
    </source>
</evidence>
<dbReference type="NCBIfam" id="TIGR01710">
    <property type="entry name" value="typeII_sec_gspG"/>
    <property type="match status" value="1"/>
</dbReference>
<evidence type="ECO:0000256" key="2">
    <source>
        <dbReference type="ARBA" id="ARBA00009984"/>
    </source>
</evidence>
<dbReference type="PANTHER" id="PTHR30093">
    <property type="entry name" value="GENERAL SECRETION PATHWAY PROTEIN G"/>
    <property type="match status" value="1"/>
</dbReference>
<dbReference type="PROSITE" id="PS00409">
    <property type="entry name" value="PROKAR_NTER_METHYL"/>
    <property type="match status" value="1"/>
</dbReference>
<dbReference type="InterPro" id="IPR010054">
    <property type="entry name" value="Type2_sec_GspG"/>
</dbReference>
<evidence type="ECO:0000256" key="10">
    <source>
        <dbReference type="SAM" id="Phobius"/>
    </source>
</evidence>
<evidence type="ECO:0000256" key="7">
    <source>
        <dbReference type="ARBA" id="ARBA00022692"/>
    </source>
</evidence>
<dbReference type="InterPro" id="IPR013545">
    <property type="entry name" value="T2SS_protein-GspG_C"/>
</dbReference>
<comment type="subcellular location">
    <subcellularLocation>
        <location evidence="1">Cell inner membrane</location>
        <topology evidence="1">Single-pass membrane protein</topology>
    </subcellularLocation>
</comment>
<name>A0A2S6H4U1_9GAMM</name>
<keyword evidence="8 10" id="KW-1133">Transmembrane helix</keyword>
<evidence type="ECO:0000256" key="9">
    <source>
        <dbReference type="ARBA" id="ARBA00023136"/>
    </source>
</evidence>
<dbReference type="SUPFAM" id="SSF54523">
    <property type="entry name" value="Pili subunits"/>
    <property type="match status" value="1"/>
</dbReference>
<evidence type="ECO:0000256" key="1">
    <source>
        <dbReference type="ARBA" id="ARBA00004377"/>
    </source>
</evidence>
<comment type="caution">
    <text evidence="12">The sequence shown here is derived from an EMBL/GenBank/DDBJ whole genome shotgun (WGS) entry which is preliminary data.</text>
</comment>
<reference evidence="12 13" key="1">
    <citation type="submission" date="2018-02" db="EMBL/GenBank/DDBJ databases">
        <title>Subsurface microbial communities from deep shales in Ohio and West Virginia, USA.</title>
        <authorList>
            <person name="Wrighton K."/>
        </authorList>
    </citation>
    <scope>NUCLEOTIDE SEQUENCE [LARGE SCALE GENOMIC DNA]</scope>
    <source>
        <strain evidence="12 13">OWC-DMM</strain>
    </source>
</reference>
<dbReference type="AlphaFoldDB" id="A0A2S6H4U1"/>
<feature type="domain" description="Type II secretion system protein GspG C-terminal" evidence="11">
    <location>
        <begin position="56"/>
        <end position="163"/>
    </location>
</feature>
<dbReference type="RefSeq" id="WP_258076168.1">
    <property type="nucleotide sequence ID" value="NZ_PTIZ01000018.1"/>
</dbReference>
<dbReference type="PANTHER" id="PTHR30093:SF45">
    <property type="entry name" value="TYPE II SECRETION SYSTEM CORE PROTEIN G"/>
    <property type="match status" value="1"/>
</dbReference>
<feature type="transmembrane region" description="Helical" evidence="10">
    <location>
        <begin position="33"/>
        <end position="54"/>
    </location>
</feature>
<dbReference type="Gene3D" id="3.30.700.10">
    <property type="entry name" value="Glycoprotein, Type 4 Pilin"/>
    <property type="match status" value="1"/>
</dbReference>
<dbReference type="Pfam" id="PF07963">
    <property type="entry name" value="N_methyl"/>
    <property type="match status" value="1"/>
</dbReference>
<dbReference type="PRINTS" id="PR00813">
    <property type="entry name" value="BCTERIALGSPG"/>
</dbReference>
<proteinExistence type="inferred from homology"/>
<accession>A0A2S6H4U1</accession>